<comment type="caution">
    <text evidence="1">The sequence shown here is derived from an EMBL/GenBank/DDBJ whole genome shotgun (WGS) entry which is preliminary data.</text>
</comment>
<evidence type="ECO:0000313" key="2">
    <source>
        <dbReference type="Proteomes" id="UP000789860"/>
    </source>
</evidence>
<dbReference type="EMBL" id="CAJVPM010005232">
    <property type="protein sequence ID" value="CAG8521624.1"/>
    <property type="molecule type" value="Genomic_DNA"/>
</dbReference>
<proteinExistence type="predicted"/>
<evidence type="ECO:0000313" key="1">
    <source>
        <dbReference type="EMBL" id="CAG8521624.1"/>
    </source>
</evidence>
<keyword evidence="2" id="KW-1185">Reference proteome</keyword>
<name>A0ACA9LC02_9GLOM</name>
<protein>
    <submittedName>
        <fullName evidence="1">8479_t:CDS:1</fullName>
    </submittedName>
</protein>
<feature type="non-terminal residue" evidence="1">
    <location>
        <position position="1"/>
    </location>
</feature>
<sequence length="98" mass="11549">SSRAKYRYLRITAIWIMPNFKIKDVILENKYVPSSNTIIAFSLLNQKDRCDKIKRLSCIAYTLQLAIRKGLVLAKILVVYTRKLIQFFQSPKQIERLE</sequence>
<reference evidence="1" key="1">
    <citation type="submission" date="2021-06" db="EMBL/GenBank/DDBJ databases">
        <authorList>
            <person name="Kallberg Y."/>
            <person name="Tangrot J."/>
            <person name="Rosling A."/>
        </authorList>
    </citation>
    <scope>NUCLEOTIDE SEQUENCE</scope>
    <source>
        <strain evidence="1">AU212A</strain>
    </source>
</reference>
<dbReference type="Proteomes" id="UP000789860">
    <property type="component" value="Unassembled WGS sequence"/>
</dbReference>
<accession>A0ACA9LC02</accession>
<organism evidence="1 2">
    <name type="scientific">Scutellospora calospora</name>
    <dbReference type="NCBI Taxonomy" id="85575"/>
    <lineage>
        <taxon>Eukaryota</taxon>
        <taxon>Fungi</taxon>
        <taxon>Fungi incertae sedis</taxon>
        <taxon>Mucoromycota</taxon>
        <taxon>Glomeromycotina</taxon>
        <taxon>Glomeromycetes</taxon>
        <taxon>Diversisporales</taxon>
        <taxon>Gigasporaceae</taxon>
        <taxon>Scutellospora</taxon>
    </lineage>
</organism>
<gene>
    <name evidence="1" type="ORF">SCALOS_LOCUS4092</name>
</gene>